<evidence type="ECO:0000256" key="1">
    <source>
        <dbReference type="SAM" id="MobiDB-lite"/>
    </source>
</evidence>
<keyword evidence="3" id="KW-1185">Reference proteome</keyword>
<dbReference type="RefSeq" id="WP_183396263.1">
    <property type="nucleotide sequence ID" value="NZ_JACIDR010000006.1"/>
</dbReference>
<organism evidence="2 3">
    <name type="scientific">Hansschlegelia beijingensis</name>
    <dbReference type="NCBI Taxonomy" id="1133344"/>
    <lineage>
        <taxon>Bacteria</taxon>
        <taxon>Pseudomonadati</taxon>
        <taxon>Pseudomonadota</taxon>
        <taxon>Alphaproteobacteria</taxon>
        <taxon>Hyphomicrobiales</taxon>
        <taxon>Methylopilaceae</taxon>
        <taxon>Hansschlegelia</taxon>
    </lineage>
</organism>
<evidence type="ECO:0000313" key="2">
    <source>
        <dbReference type="EMBL" id="MBB3974405.1"/>
    </source>
</evidence>
<evidence type="ECO:0000313" key="3">
    <source>
        <dbReference type="Proteomes" id="UP000528964"/>
    </source>
</evidence>
<proteinExistence type="predicted"/>
<protein>
    <submittedName>
        <fullName evidence="2">Uncharacterized protein</fullName>
    </submittedName>
</protein>
<comment type="caution">
    <text evidence="2">The sequence shown here is derived from an EMBL/GenBank/DDBJ whole genome shotgun (WGS) entry which is preliminary data.</text>
</comment>
<dbReference type="EMBL" id="JACIDR010000006">
    <property type="protein sequence ID" value="MBB3974405.1"/>
    <property type="molecule type" value="Genomic_DNA"/>
</dbReference>
<name>A0A7W6GGK0_9HYPH</name>
<accession>A0A7W6GGK0</accession>
<reference evidence="2 3" key="1">
    <citation type="submission" date="2020-08" db="EMBL/GenBank/DDBJ databases">
        <title>Genomic Encyclopedia of Type Strains, Phase IV (KMG-IV): sequencing the most valuable type-strain genomes for metagenomic binning, comparative biology and taxonomic classification.</title>
        <authorList>
            <person name="Goeker M."/>
        </authorList>
    </citation>
    <scope>NUCLEOTIDE SEQUENCE [LARGE SCALE GENOMIC DNA]</scope>
    <source>
        <strain evidence="2 3">DSM 25481</strain>
    </source>
</reference>
<sequence length="107" mass="11257">MCESMSGVYSATYWLLAGMEEIRLGSLFLRATNAEDALGEAGRRNTFDVANYVSVSCDGEEVAASHLASPSVPSDPDRGGAGAKPQTVDLYRMLGLSQDGLEPVPAS</sequence>
<dbReference type="Proteomes" id="UP000528964">
    <property type="component" value="Unassembled WGS sequence"/>
</dbReference>
<gene>
    <name evidence="2" type="ORF">GGR24_003086</name>
</gene>
<feature type="region of interest" description="Disordered" evidence="1">
    <location>
        <begin position="66"/>
        <end position="85"/>
    </location>
</feature>
<dbReference type="AlphaFoldDB" id="A0A7W6GGK0"/>